<keyword evidence="1" id="KW-0812">Transmembrane</keyword>
<dbReference type="EMBL" id="JAQPOK010000109">
    <property type="protein sequence ID" value="MDJ1180146.1"/>
    <property type="molecule type" value="Genomic_DNA"/>
</dbReference>
<evidence type="ECO:0000313" key="2">
    <source>
        <dbReference type="EMBL" id="MDJ1180146.1"/>
    </source>
</evidence>
<name>A0ABT7BLU4_9CYAN</name>
<reference evidence="2 3" key="1">
    <citation type="submission" date="2023-01" db="EMBL/GenBank/DDBJ databases">
        <title>Novel diversity within Roseofilum (Cyanobacteria; Desertifilaceae) from marine benthic mats with descriptions of four novel species.</title>
        <authorList>
            <person name="Wang Y."/>
            <person name="Berthold D.E."/>
            <person name="Hu J."/>
            <person name="Lefler F.W."/>
            <person name="Laughinghouse H.D. IV."/>
        </authorList>
    </citation>
    <scope>NUCLEOTIDE SEQUENCE [LARGE SCALE GENOMIC DNA]</scope>
    <source>
        <strain evidence="2 3">BLCC-M91</strain>
    </source>
</reference>
<gene>
    <name evidence="2" type="ORF">PJF56_14870</name>
</gene>
<sequence>MRELSYFTPTPVVSAGVPELQAEQKAVETIDSVDRDGLGWFKSLIFLLLLGVTTVGALFLVLGIVSPVEQALELNSER</sequence>
<evidence type="ECO:0000313" key="3">
    <source>
        <dbReference type="Proteomes" id="UP001231370"/>
    </source>
</evidence>
<accession>A0ABT7BLU4</accession>
<dbReference type="Proteomes" id="UP001231370">
    <property type="component" value="Unassembled WGS sequence"/>
</dbReference>
<protein>
    <submittedName>
        <fullName evidence="2">Uncharacterized protein</fullName>
    </submittedName>
</protein>
<dbReference type="RefSeq" id="WP_283763447.1">
    <property type="nucleotide sequence ID" value="NZ_JAQPOK010000109.1"/>
</dbReference>
<keyword evidence="1" id="KW-1133">Transmembrane helix</keyword>
<feature type="transmembrane region" description="Helical" evidence="1">
    <location>
        <begin position="44"/>
        <end position="65"/>
    </location>
</feature>
<keyword evidence="3" id="KW-1185">Reference proteome</keyword>
<evidence type="ECO:0000256" key="1">
    <source>
        <dbReference type="SAM" id="Phobius"/>
    </source>
</evidence>
<organism evidence="2 3">
    <name type="scientific">Roseofilum halophilum BLCC-M91</name>
    <dbReference type="NCBI Taxonomy" id="3022259"/>
    <lineage>
        <taxon>Bacteria</taxon>
        <taxon>Bacillati</taxon>
        <taxon>Cyanobacteriota</taxon>
        <taxon>Cyanophyceae</taxon>
        <taxon>Desertifilales</taxon>
        <taxon>Desertifilaceae</taxon>
        <taxon>Roseofilum</taxon>
        <taxon>Roseofilum halophilum</taxon>
    </lineage>
</organism>
<proteinExistence type="predicted"/>
<comment type="caution">
    <text evidence="2">The sequence shown here is derived from an EMBL/GenBank/DDBJ whole genome shotgun (WGS) entry which is preliminary data.</text>
</comment>
<keyword evidence="1" id="KW-0472">Membrane</keyword>